<protein>
    <submittedName>
        <fullName evidence="2">Uncharacterized protein</fullName>
    </submittedName>
</protein>
<evidence type="ECO:0000313" key="2">
    <source>
        <dbReference type="EMBL" id="RWX48011.1"/>
    </source>
</evidence>
<proteinExistence type="predicted"/>
<comment type="caution">
    <text evidence="2">The sequence shown here is derived from an EMBL/GenBank/DDBJ whole genome shotgun (WGS) entry which is preliminary data.</text>
</comment>
<feature type="region of interest" description="Disordered" evidence="1">
    <location>
        <begin position="1"/>
        <end position="50"/>
    </location>
</feature>
<feature type="compositionally biased region" description="Pro residues" evidence="1">
    <location>
        <begin position="1"/>
        <end position="18"/>
    </location>
</feature>
<sequence>MPAPAAYPPLPAFSPNNPPHQSHLHFSCTDPESTFSAQHRHPQPPLTQYP</sequence>
<dbReference type="Proteomes" id="UP000287853">
    <property type="component" value="Unassembled WGS sequence"/>
</dbReference>
<reference evidence="2 3" key="1">
    <citation type="submission" date="2017-01" db="EMBL/GenBank/DDBJ databases">
        <title>The cable genome- insights into the physiology and evolution of filamentous bacteria capable of sulfide oxidation via long distance electron transfer.</title>
        <authorList>
            <person name="Schreiber L."/>
            <person name="Bjerg J.T."/>
            <person name="Boggild A."/>
            <person name="Van De Vossenberg J."/>
            <person name="Meysman F."/>
            <person name="Nielsen L.P."/>
            <person name="Schramm A."/>
            <person name="Kjeldsen K.U."/>
        </authorList>
    </citation>
    <scope>NUCLEOTIDE SEQUENCE [LARGE SCALE GENOMIC DNA]</scope>
    <source>
        <strain evidence="2">MCF</strain>
    </source>
</reference>
<evidence type="ECO:0000256" key="1">
    <source>
        <dbReference type="SAM" id="MobiDB-lite"/>
    </source>
</evidence>
<name>A0A444J4K5_9BACT</name>
<accession>A0A444J4K5</accession>
<gene>
    <name evidence="2" type="ORF">H206_05403</name>
</gene>
<dbReference type="EMBL" id="MTKO01000010">
    <property type="protein sequence ID" value="RWX48011.1"/>
    <property type="molecule type" value="Genomic_DNA"/>
</dbReference>
<dbReference type="AlphaFoldDB" id="A0A444J4K5"/>
<evidence type="ECO:0000313" key="3">
    <source>
        <dbReference type="Proteomes" id="UP000287853"/>
    </source>
</evidence>
<keyword evidence="3" id="KW-1185">Reference proteome</keyword>
<organism evidence="2 3">
    <name type="scientific">Candidatus Electrothrix aarhusensis</name>
    <dbReference type="NCBI Taxonomy" id="1859131"/>
    <lineage>
        <taxon>Bacteria</taxon>
        <taxon>Pseudomonadati</taxon>
        <taxon>Thermodesulfobacteriota</taxon>
        <taxon>Desulfobulbia</taxon>
        <taxon>Desulfobulbales</taxon>
        <taxon>Desulfobulbaceae</taxon>
        <taxon>Candidatus Electrothrix</taxon>
    </lineage>
</organism>